<organism evidence="2">
    <name type="scientific">Lygus hesperus</name>
    <name type="common">Western plant bug</name>
    <dbReference type="NCBI Taxonomy" id="30085"/>
    <lineage>
        <taxon>Eukaryota</taxon>
        <taxon>Metazoa</taxon>
        <taxon>Ecdysozoa</taxon>
        <taxon>Arthropoda</taxon>
        <taxon>Hexapoda</taxon>
        <taxon>Insecta</taxon>
        <taxon>Pterygota</taxon>
        <taxon>Neoptera</taxon>
        <taxon>Paraneoptera</taxon>
        <taxon>Hemiptera</taxon>
        <taxon>Heteroptera</taxon>
        <taxon>Panheteroptera</taxon>
        <taxon>Cimicomorpha</taxon>
        <taxon>Miridae</taxon>
        <taxon>Mirini</taxon>
        <taxon>Lygus</taxon>
    </lineage>
</organism>
<dbReference type="SMART" id="SM00474">
    <property type="entry name" value="35EXOc"/>
    <property type="match status" value="1"/>
</dbReference>
<dbReference type="InterPro" id="IPR002562">
    <property type="entry name" value="3'-5'_exonuclease_dom"/>
</dbReference>
<dbReference type="Gene3D" id="3.30.420.10">
    <property type="entry name" value="Ribonuclease H-like superfamily/Ribonuclease H"/>
    <property type="match status" value="1"/>
</dbReference>
<dbReference type="InterPro" id="IPR045092">
    <property type="entry name" value="Rrp6-like"/>
</dbReference>
<dbReference type="EMBL" id="GBHO01006461">
    <property type="protein sequence ID" value="JAG37143.1"/>
    <property type="molecule type" value="Transcribed_RNA"/>
</dbReference>
<dbReference type="GO" id="GO:0000176">
    <property type="term" value="C:nuclear exosome (RNase complex)"/>
    <property type="evidence" value="ECO:0007669"/>
    <property type="project" value="TreeGrafter"/>
</dbReference>
<dbReference type="SUPFAM" id="SSF53098">
    <property type="entry name" value="Ribonuclease H-like"/>
    <property type="match status" value="1"/>
</dbReference>
<feature type="domain" description="3'-5' exonuclease" evidence="1">
    <location>
        <begin position="1"/>
        <end position="127"/>
    </location>
</feature>
<dbReference type="GO" id="GO:0071039">
    <property type="term" value="P:nuclear polyadenylation-dependent CUT catabolic process"/>
    <property type="evidence" value="ECO:0007669"/>
    <property type="project" value="TreeGrafter"/>
</dbReference>
<dbReference type="GO" id="GO:0003727">
    <property type="term" value="F:single-stranded RNA binding"/>
    <property type="evidence" value="ECO:0007669"/>
    <property type="project" value="TreeGrafter"/>
</dbReference>
<name>A0A0A9Z1D5_LYGHE</name>
<reference evidence="3" key="3">
    <citation type="journal article" date="2016" name="Gigascience">
        <title>De novo construction of an expanded transcriptome assembly for the western tarnished plant bug, Lygus hesperus.</title>
        <authorList>
            <person name="Tassone E.E."/>
            <person name="Geib S.M."/>
            <person name="Hall B."/>
            <person name="Fabrick J.A."/>
            <person name="Brent C.S."/>
            <person name="Hull J.J."/>
        </authorList>
    </citation>
    <scope>NUCLEOTIDE SEQUENCE</scope>
</reference>
<evidence type="ECO:0000313" key="2">
    <source>
        <dbReference type="EMBL" id="JAG37143.1"/>
    </source>
</evidence>
<evidence type="ECO:0000259" key="1">
    <source>
        <dbReference type="SMART" id="SM00474"/>
    </source>
</evidence>
<dbReference type="AlphaFoldDB" id="A0A0A9Z1D5"/>
<dbReference type="PANTHER" id="PTHR12124">
    <property type="entry name" value="POLYMYOSITIS/SCLERODERMA AUTOANTIGEN-RELATED"/>
    <property type="match status" value="1"/>
</dbReference>
<reference evidence="2" key="2">
    <citation type="submission" date="2014-07" db="EMBL/GenBank/DDBJ databases">
        <authorList>
            <person name="Hull J."/>
        </authorList>
    </citation>
    <scope>NUCLEOTIDE SEQUENCE</scope>
</reference>
<dbReference type="GO" id="GO:0071035">
    <property type="term" value="P:nuclear polyadenylation-dependent rRNA catabolic process"/>
    <property type="evidence" value="ECO:0007669"/>
    <property type="project" value="TreeGrafter"/>
</dbReference>
<protein>
    <submittedName>
        <fullName evidence="2">Exosome component 10</fullName>
    </submittedName>
</protein>
<accession>A0A0A9Z1D5</accession>
<dbReference type="GO" id="GO:0071037">
    <property type="term" value="P:nuclear polyadenylation-dependent snRNA catabolic process"/>
    <property type="evidence" value="ECO:0007669"/>
    <property type="project" value="TreeGrafter"/>
</dbReference>
<sequence length="190" mass="22204">MQISSRFTDYVIDCIQLRNEMHRLAPLFLNNKILKVLHGAREDVRWLQKDFGLYLVNFFDTGIALQTLHMPHSLAFAVDHFCQVKLDKKYQTADWRVRPLPAEMVHYARCDTHYLLYIYDRLQSLLMNSESRGGGVGNLLLHVYQESQRLALEQYVKPVHDDMQSYKVFLGRSLAGLNGLQEKVAREVYN</sequence>
<gene>
    <name evidence="2" type="primary">EXOSC10_4</name>
    <name evidence="3" type="synonym">EXOSC10_1</name>
    <name evidence="2" type="ORF">CM83_2507</name>
    <name evidence="3" type="ORF">g.4684</name>
</gene>
<dbReference type="Pfam" id="PF01612">
    <property type="entry name" value="DNA_pol_A_exo1"/>
    <property type="match status" value="1"/>
</dbReference>
<evidence type="ECO:0000313" key="3">
    <source>
        <dbReference type="EMBL" id="JAQ09096.1"/>
    </source>
</evidence>
<dbReference type="GO" id="GO:0000175">
    <property type="term" value="F:3'-5'-RNA exonuclease activity"/>
    <property type="evidence" value="ECO:0007669"/>
    <property type="project" value="InterPro"/>
</dbReference>
<dbReference type="PANTHER" id="PTHR12124:SF47">
    <property type="entry name" value="EXOSOME COMPONENT 10"/>
    <property type="match status" value="1"/>
</dbReference>
<dbReference type="GO" id="GO:0005730">
    <property type="term" value="C:nucleolus"/>
    <property type="evidence" value="ECO:0007669"/>
    <property type="project" value="TreeGrafter"/>
</dbReference>
<proteinExistence type="predicted"/>
<dbReference type="InterPro" id="IPR012337">
    <property type="entry name" value="RNaseH-like_sf"/>
</dbReference>
<reference evidence="2" key="1">
    <citation type="journal article" date="2014" name="PLoS ONE">
        <title>Transcriptome-Based Identification of ABC Transporters in the Western Tarnished Plant Bug Lygus hesperus.</title>
        <authorList>
            <person name="Hull J.J."/>
            <person name="Chaney K."/>
            <person name="Geib S.M."/>
            <person name="Fabrick J.A."/>
            <person name="Brent C.S."/>
            <person name="Walsh D."/>
            <person name="Lavine L.C."/>
        </authorList>
    </citation>
    <scope>NUCLEOTIDE SEQUENCE</scope>
</reference>
<dbReference type="GO" id="GO:0071038">
    <property type="term" value="P:TRAMP-dependent tRNA surveillance pathway"/>
    <property type="evidence" value="ECO:0007669"/>
    <property type="project" value="TreeGrafter"/>
</dbReference>
<dbReference type="GO" id="GO:0000467">
    <property type="term" value="P:exonucleolytic trimming to generate mature 3'-end of 5.8S rRNA from tricistronic rRNA transcript (SSU-rRNA, 5.8S rRNA, LSU-rRNA)"/>
    <property type="evidence" value="ECO:0007669"/>
    <property type="project" value="InterPro"/>
</dbReference>
<dbReference type="GO" id="GO:0071051">
    <property type="term" value="P:poly(A)-dependent snoRNA 3'-end processing"/>
    <property type="evidence" value="ECO:0007669"/>
    <property type="project" value="TreeGrafter"/>
</dbReference>
<dbReference type="EMBL" id="GDHC01009533">
    <property type="protein sequence ID" value="JAQ09096.1"/>
    <property type="molecule type" value="Transcribed_RNA"/>
</dbReference>
<dbReference type="InterPro" id="IPR036397">
    <property type="entry name" value="RNaseH_sf"/>
</dbReference>
<dbReference type="GO" id="GO:0071040">
    <property type="term" value="P:nuclear polyadenylation-dependent antisense transcript catabolic process"/>
    <property type="evidence" value="ECO:0007669"/>
    <property type="project" value="TreeGrafter"/>
</dbReference>
<dbReference type="GO" id="GO:0071036">
    <property type="term" value="P:nuclear polyadenylation-dependent snoRNA catabolic process"/>
    <property type="evidence" value="ECO:0007669"/>
    <property type="project" value="TreeGrafter"/>
</dbReference>
<dbReference type="GO" id="GO:0071044">
    <property type="term" value="P:histone mRNA catabolic process"/>
    <property type="evidence" value="ECO:0007669"/>
    <property type="project" value="TreeGrafter"/>
</dbReference>